<sequence length="64" mass="7350">MGLWFEIAATSKFQSVAMLIRRLHLPRIQGCNLPNTFGEWNKWDDIRKKGTGNREEPSESMEGA</sequence>
<evidence type="ECO:0000313" key="2">
    <source>
        <dbReference type="EMBL" id="GGG63747.1"/>
    </source>
</evidence>
<dbReference type="EMBL" id="BMGT01000001">
    <property type="protein sequence ID" value="GGG63747.1"/>
    <property type="molecule type" value="Genomic_DNA"/>
</dbReference>
<feature type="region of interest" description="Disordered" evidence="1">
    <location>
        <begin position="44"/>
        <end position="64"/>
    </location>
</feature>
<accession>A0A917LXI8</accession>
<reference evidence="2" key="1">
    <citation type="journal article" date="2014" name="Int. J. Syst. Evol. Microbiol.">
        <title>Complete genome sequence of Corynebacterium casei LMG S-19264T (=DSM 44701T), isolated from a smear-ripened cheese.</title>
        <authorList>
            <consortium name="US DOE Joint Genome Institute (JGI-PGF)"/>
            <person name="Walter F."/>
            <person name="Albersmeier A."/>
            <person name="Kalinowski J."/>
            <person name="Ruckert C."/>
        </authorList>
    </citation>
    <scope>NUCLEOTIDE SEQUENCE</scope>
    <source>
        <strain evidence="2">CGMCC 1.12997</strain>
    </source>
</reference>
<evidence type="ECO:0000256" key="1">
    <source>
        <dbReference type="SAM" id="MobiDB-lite"/>
    </source>
</evidence>
<dbReference type="Proteomes" id="UP000647241">
    <property type="component" value="Unassembled WGS sequence"/>
</dbReference>
<gene>
    <name evidence="2" type="ORF">GCM10011585_01660</name>
</gene>
<name>A0A917LXI8_9BACT</name>
<keyword evidence="3" id="KW-1185">Reference proteome</keyword>
<reference evidence="2" key="2">
    <citation type="submission" date="2020-09" db="EMBL/GenBank/DDBJ databases">
        <authorList>
            <person name="Sun Q."/>
            <person name="Zhou Y."/>
        </authorList>
    </citation>
    <scope>NUCLEOTIDE SEQUENCE</scope>
    <source>
        <strain evidence="2">CGMCC 1.12997</strain>
    </source>
</reference>
<protein>
    <submittedName>
        <fullName evidence="2">Uncharacterized protein</fullName>
    </submittedName>
</protein>
<evidence type="ECO:0000313" key="3">
    <source>
        <dbReference type="Proteomes" id="UP000647241"/>
    </source>
</evidence>
<organism evidence="2 3">
    <name type="scientific">Edaphobacter dinghuensis</name>
    <dbReference type="NCBI Taxonomy" id="1560005"/>
    <lineage>
        <taxon>Bacteria</taxon>
        <taxon>Pseudomonadati</taxon>
        <taxon>Acidobacteriota</taxon>
        <taxon>Terriglobia</taxon>
        <taxon>Terriglobales</taxon>
        <taxon>Acidobacteriaceae</taxon>
        <taxon>Edaphobacter</taxon>
    </lineage>
</organism>
<proteinExistence type="predicted"/>
<dbReference type="AlphaFoldDB" id="A0A917LXI8"/>
<comment type="caution">
    <text evidence="2">The sequence shown here is derived from an EMBL/GenBank/DDBJ whole genome shotgun (WGS) entry which is preliminary data.</text>
</comment>
<feature type="compositionally biased region" description="Basic and acidic residues" evidence="1">
    <location>
        <begin position="44"/>
        <end position="57"/>
    </location>
</feature>